<keyword evidence="3" id="KW-1185">Reference proteome</keyword>
<name>A0AA96K4W5_9BACT</name>
<dbReference type="InterPro" id="IPR035093">
    <property type="entry name" value="RelE/ParE_toxin_dom_sf"/>
</dbReference>
<reference evidence="2 3" key="1">
    <citation type="submission" date="2023-01" db="EMBL/GenBank/DDBJ databases">
        <title>Cultivation and genomic characterization of new, ubiquitous marine nitrite-oxidizing bacteria from the Nitrospirales.</title>
        <authorList>
            <person name="Mueller A.J."/>
            <person name="Daebeler A."/>
            <person name="Herbold C.W."/>
            <person name="Kirkegaard R.H."/>
            <person name="Daims H."/>
        </authorList>
    </citation>
    <scope>NUCLEOTIDE SEQUENCE [LARGE SCALE GENOMIC DNA]</scope>
    <source>
        <strain evidence="2 3">DK</strain>
    </source>
</reference>
<accession>A0AA96K4W5</accession>
<dbReference type="EMBL" id="CP116968">
    <property type="protein sequence ID" value="WNM63779.1"/>
    <property type="molecule type" value="Genomic_DNA"/>
</dbReference>
<proteinExistence type="predicted"/>
<dbReference type="InterPro" id="IPR007712">
    <property type="entry name" value="RelE/ParE_toxin"/>
</dbReference>
<organism evidence="2 3">
    <name type="scientific">Candidatus Nitrospira neomarina</name>
    <dbReference type="NCBI Taxonomy" id="3020899"/>
    <lineage>
        <taxon>Bacteria</taxon>
        <taxon>Pseudomonadati</taxon>
        <taxon>Nitrospirota</taxon>
        <taxon>Nitrospiria</taxon>
        <taxon>Nitrospirales</taxon>
        <taxon>Nitrospiraceae</taxon>
        <taxon>Nitrospira</taxon>
    </lineage>
</organism>
<evidence type="ECO:0000313" key="3">
    <source>
        <dbReference type="Proteomes" id="UP001302494"/>
    </source>
</evidence>
<gene>
    <name evidence="2" type="ORF">PQG83_08495</name>
</gene>
<dbReference type="Gene3D" id="3.30.2310.20">
    <property type="entry name" value="RelE-like"/>
    <property type="match status" value="1"/>
</dbReference>
<sequence length="98" mass="11941">MNLQAFFRRAARLEYDEAAVWYETQKPGLGGEFVSEIERALLQACEMPQRFPKMFQEVRCIRVRRFPYSIFFRLRDDRLIVLAVFHARRNPMVWRERI</sequence>
<keyword evidence="1" id="KW-1277">Toxin-antitoxin system</keyword>
<evidence type="ECO:0000313" key="2">
    <source>
        <dbReference type="EMBL" id="WNM63779.1"/>
    </source>
</evidence>
<evidence type="ECO:0000256" key="1">
    <source>
        <dbReference type="ARBA" id="ARBA00022649"/>
    </source>
</evidence>
<dbReference type="RefSeq" id="WP_312748475.1">
    <property type="nucleotide sequence ID" value="NZ_CP116968.1"/>
</dbReference>
<dbReference type="AlphaFoldDB" id="A0AA96K4W5"/>
<protein>
    <submittedName>
        <fullName evidence="2">Type II toxin-antitoxin system RelE/ParE family toxin</fullName>
    </submittedName>
</protein>
<dbReference type="Proteomes" id="UP001302494">
    <property type="component" value="Chromosome"/>
</dbReference>
<dbReference type="KEGG" id="nneo:PQG83_08495"/>
<dbReference type="Pfam" id="PF05016">
    <property type="entry name" value="ParE_toxin"/>
    <property type="match status" value="1"/>
</dbReference>